<evidence type="ECO:0000313" key="5">
    <source>
        <dbReference type="Proteomes" id="UP001428774"/>
    </source>
</evidence>
<dbReference type="GO" id="GO:0016491">
    <property type="term" value="F:oxidoreductase activity"/>
    <property type="evidence" value="ECO:0007669"/>
    <property type="project" value="UniProtKB-KW"/>
</dbReference>
<dbReference type="Pfam" id="PF00106">
    <property type="entry name" value="adh_short"/>
    <property type="match status" value="1"/>
</dbReference>
<dbReference type="Proteomes" id="UP001428774">
    <property type="component" value="Unassembled WGS sequence"/>
</dbReference>
<comment type="similarity">
    <text evidence="1 3">Belongs to the short-chain dehydrogenases/reductases (SDR) family.</text>
</comment>
<dbReference type="CDD" id="cd05374">
    <property type="entry name" value="17beta-HSD-like_SDR_c"/>
    <property type="match status" value="1"/>
</dbReference>
<accession>A0AAW9SIZ9</accession>
<keyword evidence="5" id="KW-1185">Reference proteome</keyword>
<dbReference type="InterPro" id="IPR036291">
    <property type="entry name" value="NAD(P)-bd_dom_sf"/>
</dbReference>
<sequence length="277" mass="30569">MTTRSILITGCSSGIGFDAAHTSAGRGWQVFAACRQEADCARFRAEGFISPRIDYTDEASIGAGLSEVLEHTGGRLDALFNNGAHATPGALEDLPTDALRAIFEANVFGWHTLTRRVIPVMRAQGHGRIVNHSSVLGLVVMPWRAAYNASKFAVEGLTDTLRIEMRDTPIHVVTLNTGPVTTKIRENSIPHFERWVDWRASPRRAQYEATLLKRLYESRGGPDLFELPPSAVTAKLLRALDSPTPRPRYYVTRATHLMGAARRLLPTRGLDWLIAKG</sequence>
<dbReference type="SUPFAM" id="SSF51735">
    <property type="entry name" value="NAD(P)-binding Rossmann-fold domains"/>
    <property type="match status" value="1"/>
</dbReference>
<dbReference type="PRINTS" id="PR00081">
    <property type="entry name" value="GDHRDH"/>
</dbReference>
<dbReference type="PROSITE" id="PS00061">
    <property type="entry name" value="ADH_SHORT"/>
    <property type="match status" value="1"/>
</dbReference>
<evidence type="ECO:0000256" key="3">
    <source>
        <dbReference type="RuleBase" id="RU000363"/>
    </source>
</evidence>
<reference evidence="4 5" key="1">
    <citation type="submission" date="2024-05" db="EMBL/GenBank/DDBJ databases">
        <title>Genome sequence of Ponticoccus litoralis KCCM 90028.</title>
        <authorList>
            <person name="Kim J.M."/>
            <person name="Lee J.K."/>
            <person name="Choi B.J."/>
            <person name="Bayburt H."/>
            <person name="Baek J.H."/>
            <person name="Jeon C.O."/>
        </authorList>
    </citation>
    <scope>NUCLEOTIDE SEQUENCE [LARGE SCALE GENOMIC DNA]</scope>
    <source>
        <strain evidence="4 5">KCCM 90028</strain>
    </source>
</reference>
<dbReference type="InterPro" id="IPR020904">
    <property type="entry name" value="Sc_DH/Rdtase_CS"/>
</dbReference>
<organism evidence="4 5">
    <name type="scientific">Ponticoccus litoralis</name>
    <dbReference type="NCBI Taxonomy" id="422297"/>
    <lineage>
        <taxon>Bacteria</taxon>
        <taxon>Pseudomonadati</taxon>
        <taxon>Pseudomonadota</taxon>
        <taxon>Alphaproteobacteria</taxon>
        <taxon>Rhodobacterales</taxon>
        <taxon>Roseobacteraceae</taxon>
        <taxon>Ponticoccus</taxon>
    </lineage>
</organism>
<evidence type="ECO:0000256" key="2">
    <source>
        <dbReference type="ARBA" id="ARBA00023002"/>
    </source>
</evidence>
<gene>
    <name evidence="4" type="ORF">ABFB10_06820</name>
</gene>
<comment type="caution">
    <text evidence="4">The sequence shown here is derived from an EMBL/GenBank/DDBJ whole genome shotgun (WGS) entry which is preliminary data.</text>
</comment>
<name>A0AAW9SIZ9_9RHOB</name>
<evidence type="ECO:0000313" key="4">
    <source>
        <dbReference type="EMBL" id="MEN9060793.1"/>
    </source>
</evidence>
<protein>
    <submittedName>
        <fullName evidence="4">SDR family NAD(P)-dependent oxidoreductase</fullName>
    </submittedName>
</protein>
<evidence type="ECO:0000256" key="1">
    <source>
        <dbReference type="ARBA" id="ARBA00006484"/>
    </source>
</evidence>
<dbReference type="RefSeq" id="WP_347165935.1">
    <property type="nucleotide sequence ID" value="NZ_JBDNCH010000002.1"/>
</dbReference>
<dbReference type="AlphaFoldDB" id="A0AAW9SIZ9"/>
<dbReference type="PRINTS" id="PR00080">
    <property type="entry name" value="SDRFAMILY"/>
</dbReference>
<dbReference type="PANTHER" id="PTHR44169">
    <property type="entry name" value="NADPH-DEPENDENT 1-ACYLDIHYDROXYACETONE PHOSPHATE REDUCTASE"/>
    <property type="match status" value="1"/>
</dbReference>
<dbReference type="PANTHER" id="PTHR44169:SF6">
    <property type="entry name" value="NADPH-DEPENDENT 1-ACYLDIHYDROXYACETONE PHOSPHATE REDUCTASE"/>
    <property type="match status" value="1"/>
</dbReference>
<proteinExistence type="inferred from homology"/>
<dbReference type="Gene3D" id="3.40.50.720">
    <property type="entry name" value="NAD(P)-binding Rossmann-like Domain"/>
    <property type="match status" value="1"/>
</dbReference>
<dbReference type="InterPro" id="IPR002347">
    <property type="entry name" value="SDR_fam"/>
</dbReference>
<keyword evidence="2" id="KW-0560">Oxidoreductase</keyword>
<dbReference type="EMBL" id="JBDNCH010000002">
    <property type="protein sequence ID" value="MEN9060793.1"/>
    <property type="molecule type" value="Genomic_DNA"/>
</dbReference>